<proteinExistence type="predicted"/>
<dbReference type="EMBL" id="LAZL01000017">
    <property type="protein sequence ID" value="KMT64951.1"/>
    <property type="molecule type" value="Genomic_DNA"/>
</dbReference>
<dbReference type="Proteomes" id="UP000037600">
    <property type="component" value="Unassembled WGS sequence"/>
</dbReference>
<feature type="transmembrane region" description="Helical" evidence="1">
    <location>
        <begin position="46"/>
        <end position="69"/>
    </location>
</feature>
<evidence type="ECO:0000256" key="1">
    <source>
        <dbReference type="SAM" id="Phobius"/>
    </source>
</evidence>
<organism evidence="2 3">
    <name type="scientific">Catenovulum maritimum</name>
    <dbReference type="NCBI Taxonomy" id="1513271"/>
    <lineage>
        <taxon>Bacteria</taxon>
        <taxon>Pseudomonadati</taxon>
        <taxon>Pseudomonadota</taxon>
        <taxon>Gammaproteobacteria</taxon>
        <taxon>Alteromonadales</taxon>
        <taxon>Alteromonadaceae</taxon>
        <taxon>Catenovulum</taxon>
    </lineage>
</organism>
<dbReference type="RefSeq" id="WP_048692653.1">
    <property type="nucleotide sequence ID" value="NZ_KQ130492.1"/>
</dbReference>
<name>A0A0J8JKF2_9ALTE</name>
<sequence>MSFPQKKKDISKVSEDESIEGINKNLDSDELKRGVKLDNDGKQVVIWLKAGLSVFVSVLILMWFCFMKSTVNYYIYHYHLLEDHVPESVIIATITLGATITGLMVWILKGLFGSKD</sequence>
<dbReference type="PATRIC" id="fig|1513271.3.peg.2357"/>
<keyword evidence="3" id="KW-1185">Reference proteome</keyword>
<evidence type="ECO:0000313" key="3">
    <source>
        <dbReference type="Proteomes" id="UP000037600"/>
    </source>
</evidence>
<evidence type="ECO:0000313" key="2">
    <source>
        <dbReference type="EMBL" id="KMT64951.1"/>
    </source>
</evidence>
<feature type="transmembrane region" description="Helical" evidence="1">
    <location>
        <begin position="89"/>
        <end position="108"/>
    </location>
</feature>
<gene>
    <name evidence="2" type="ORF">XM47_11570</name>
</gene>
<keyword evidence="1" id="KW-0812">Transmembrane</keyword>
<reference evidence="2 3" key="1">
    <citation type="submission" date="2015-04" db="EMBL/GenBank/DDBJ databases">
        <title>Draft Genome Sequence of the Novel Agar-Digesting Marine Bacterium Q1.</title>
        <authorList>
            <person name="Li Y."/>
            <person name="Li D."/>
            <person name="Chen G."/>
            <person name="Du Z."/>
        </authorList>
    </citation>
    <scope>NUCLEOTIDE SEQUENCE [LARGE SCALE GENOMIC DNA]</scope>
    <source>
        <strain evidence="2 3">Q1</strain>
    </source>
</reference>
<keyword evidence="1" id="KW-1133">Transmembrane helix</keyword>
<dbReference type="AlphaFoldDB" id="A0A0J8JKF2"/>
<accession>A0A0J8JKF2</accession>
<keyword evidence="1" id="KW-0472">Membrane</keyword>
<comment type="caution">
    <text evidence="2">The sequence shown here is derived from an EMBL/GenBank/DDBJ whole genome shotgun (WGS) entry which is preliminary data.</text>
</comment>
<protein>
    <submittedName>
        <fullName evidence="2">Uncharacterized protein</fullName>
    </submittedName>
</protein>